<name>A0A1M7DUC7_9GAMM</name>
<proteinExistence type="predicted"/>
<evidence type="ECO:0000313" key="2">
    <source>
        <dbReference type="Proteomes" id="UP000184123"/>
    </source>
</evidence>
<sequence>MVTNIDYFVATNISTVTCIPPHNARPCIQRSRLCKTAELQNCVYSSPGIEDRTVQERLPVPREGI</sequence>
<accession>A0A1M7DUC7</accession>
<evidence type="ECO:0000313" key="1">
    <source>
        <dbReference type="EMBL" id="SHL82779.1"/>
    </source>
</evidence>
<reference evidence="1 2" key="1">
    <citation type="submission" date="2016-11" db="EMBL/GenBank/DDBJ databases">
        <authorList>
            <person name="Jaros S."/>
            <person name="Januszkiewicz K."/>
            <person name="Wedrychowicz H."/>
        </authorList>
    </citation>
    <scope>NUCLEOTIDE SEQUENCE [LARGE SCALE GENOMIC DNA]</scope>
    <source>
        <strain evidence="1 2">DSM 4740</strain>
    </source>
</reference>
<dbReference type="STRING" id="44933.SAMN05660971_01474"/>
<organism evidence="1 2">
    <name type="scientific">Halomonas cupida</name>
    <dbReference type="NCBI Taxonomy" id="44933"/>
    <lineage>
        <taxon>Bacteria</taxon>
        <taxon>Pseudomonadati</taxon>
        <taxon>Pseudomonadota</taxon>
        <taxon>Gammaproteobacteria</taxon>
        <taxon>Oceanospirillales</taxon>
        <taxon>Halomonadaceae</taxon>
        <taxon>Halomonas</taxon>
    </lineage>
</organism>
<dbReference type="Proteomes" id="UP000184123">
    <property type="component" value="Unassembled WGS sequence"/>
</dbReference>
<protein>
    <submittedName>
        <fullName evidence="1">Uncharacterized protein</fullName>
    </submittedName>
</protein>
<dbReference type="EMBL" id="FRCA01000003">
    <property type="protein sequence ID" value="SHL82779.1"/>
    <property type="molecule type" value="Genomic_DNA"/>
</dbReference>
<gene>
    <name evidence="1" type="ORF">SAMN05660971_01474</name>
</gene>
<dbReference type="AlphaFoldDB" id="A0A1M7DUC7"/>